<name>A0A417Y8Z5_9ACTN</name>
<evidence type="ECO:0008006" key="5">
    <source>
        <dbReference type="Google" id="ProtNLM"/>
    </source>
</evidence>
<evidence type="ECO:0000313" key="3">
    <source>
        <dbReference type="EMBL" id="RHW28924.1"/>
    </source>
</evidence>
<gene>
    <name evidence="3" type="ORF">D0Z08_03570</name>
</gene>
<dbReference type="EMBL" id="QXGH01000009">
    <property type="protein sequence ID" value="RHW28924.1"/>
    <property type="molecule type" value="Genomic_DNA"/>
</dbReference>
<dbReference type="Proteomes" id="UP000283644">
    <property type="component" value="Unassembled WGS sequence"/>
</dbReference>
<dbReference type="RefSeq" id="WP_118922635.1">
    <property type="nucleotide sequence ID" value="NZ_QXGH01000009.1"/>
</dbReference>
<keyword evidence="2" id="KW-0812">Transmembrane</keyword>
<protein>
    <recommendedName>
        <fullName evidence="5">WD40 repeat domain-containing protein</fullName>
    </recommendedName>
</protein>
<evidence type="ECO:0000256" key="2">
    <source>
        <dbReference type="SAM" id="Phobius"/>
    </source>
</evidence>
<evidence type="ECO:0000313" key="4">
    <source>
        <dbReference type="Proteomes" id="UP000283644"/>
    </source>
</evidence>
<comment type="caution">
    <text evidence="3">The sequence shown here is derived from an EMBL/GenBank/DDBJ whole genome shotgun (WGS) entry which is preliminary data.</text>
</comment>
<keyword evidence="2" id="KW-1133">Transmembrane helix</keyword>
<feature type="transmembrane region" description="Helical" evidence="2">
    <location>
        <begin position="53"/>
        <end position="72"/>
    </location>
</feature>
<evidence type="ECO:0000256" key="1">
    <source>
        <dbReference type="SAM" id="MobiDB-lite"/>
    </source>
</evidence>
<reference evidence="3 4" key="1">
    <citation type="submission" date="2018-09" db="EMBL/GenBank/DDBJ databases">
        <title>Genome sequencing of Nocardioides immobilis CCTCC AB 2017083 for comparison to Nocardioides silvaticus.</title>
        <authorList>
            <person name="Li C."/>
            <person name="Wang G."/>
        </authorList>
    </citation>
    <scope>NUCLEOTIDE SEQUENCE [LARGE SCALE GENOMIC DNA]</scope>
    <source>
        <strain evidence="3 4">CCTCC AB 2017083</strain>
    </source>
</reference>
<keyword evidence="2" id="KW-0472">Membrane</keyword>
<feature type="region of interest" description="Disordered" evidence="1">
    <location>
        <begin position="75"/>
        <end position="99"/>
    </location>
</feature>
<sequence length="406" mass="42622">MNKNPNDPTSSDAPWEEAMSRDFDARVRDLHEAPLDFNSVKGKARTIRRNRRAAVAGGILGVAAIVTPIAVLTNGGDTTNSKEPDFAPPGGSETSTSASRIPGDYVLGGVWHQADGDTVDLPNDFYDPAVLWNGQLVGYYATSETEAAIDVIDDEGTIVETIPVVSAPVVNETGETLAYIEPGGDLVSVAPDGTQQVLHTGLTPDRGTYSVAAISGGPDCSSDECRYLVNDSGVAGGCSDAQSSDTVVGSLDGAPASKCFDVDLGQRLYSVIDEVKDDLTACGGVFDAALPTFGYAWRNCDFQPQQFSLDAQYVAAIPSQGDSAGPLSLSILDARTGVETAGRFAPEGGHIGTWAWTDDNKLLFDTWDGAQWHLMTLAPSGEVEEIADPIANNDDVSSPFTIVGAP</sequence>
<proteinExistence type="predicted"/>
<dbReference type="OrthoDB" id="3786612at2"/>
<organism evidence="3 4">
    <name type="scientific">Nocardioides immobilis</name>
    <dbReference type="NCBI Taxonomy" id="2049295"/>
    <lineage>
        <taxon>Bacteria</taxon>
        <taxon>Bacillati</taxon>
        <taxon>Actinomycetota</taxon>
        <taxon>Actinomycetes</taxon>
        <taxon>Propionibacteriales</taxon>
        <taxon>Nocardioidaceae</taxon>
        <taxon>Nocardioides</taxon>
    </lineage>
</organism>
<keyword evidence="4" id="KW-1185">Reference proteome</keyword>
<dbReference type="AlphaFoldDB" id="A0A417Y8Z5"/>
<accession>A0A417Y8Z5</accession>